<dbReference type="Proteomes" id="UP000218811">
    <property type="component" value="Unassembled WGS sequence"/>
</dbReference>
<evidence type="ECO:0000259" key="1">
    <source>
        <dbReference type="PROSITE" id="PS51412"/>
    </source>
</evidence>
<keyword evidence="3" id="KW-1185">Reference proteome</keyword>
<accession>A0A2H3JME7</accession>
<dbReference type="InterPro" id="IPR020864">
    <property type="entry name" value="MACPF"/>
</dbReference>
<dbReference type="AlphaFoldDB" id="A0A2H3JME7"/>
<dbReference type="OrthoDB" id="4250793at2759"/>
<sequence length="438" mass="49276">MELPALNFLGYGLDLCTAIPWDIGTAACNVKKNHRLINIDRNVSKEQTIPIAQYSDYCGSWEYHVPDSVLVSTDVCSVQSDYQTFISGRHAAKAFTNDKALKQYFSISGCDEAVASSIQSLSLTGTHQYAFYSLRSVSCIVTLTNADNVNESIITRITDLPTFQEKPDNHVVELYKSFFRSFGSHIVTSTIYGALFQLIVKVPRHATDPSKFAAHVNQAFNGMPKGVADPSIESDPFYQKFKTHMERTIAVQGGKTMPALRLTSGSFSDDVFDEWKGTIRSLPNLIHLGVLPLWESMKAAHNPMLRERAKDIEAAFMFVTRHRQEPCRTHVTLCAHTDWAEFGLLTQNAYIEKDAITWPESTVIFNNKIRWVNQTFRMVLIRFVIVNDGSPIDFYTSHGNNRNKGESGGYVKILMDDCEYLNSDITGDGINCKFFLQV</sequence>
<evidence type="ECO:0000313" key="2">
    <source>
        <dbReference type="EMBL" id="PCH39979.1"/>
    </source>
</evidence>
<feature type="domain" description="MACPF" evidence="1">
    <location>
        <begin position="1"/>
        <end position="327"/>
    </location>
</feature>
<proteinExistence type="predicted"/>
<reference evidence="2 3" key="1">
    <citation type="journal article" date="2012" name="Science">
        <title>The Paleozoic origin of enzymatic lignin decomposition reconstructed from 31 fungal genomes.</title>
        <authorList>
            <person name="Floudas D."/>
            <person name="Binder M."/>
            <person name="Riley R."/>
            <person name="Barry K."/>
            <person name="Blanchette R.A."/>
            <person name="Henrissat B."/>
            <person name="Martinez A.T."/>
            <person name="Otillar R."/>
            <person name="Spatafora J.W."/>
            <person name="Yadav J.S."/>
            <person name="Aerts A."/>
            <person name="Benoit I."/>
            <person name="Boyd A."/>
            <person name="Carlson A."/>
            <person name="Copeland A."/>
            <person name="Coutinho P.M."/>
            <person name="de Vries R.P."/>
            <person name="Ferreira P."/>
            <person name="Findley K."/>
            <person name="Foster B."/>
            <person name="Gaskell J."/>
            <person name="Glotzer D."/>
            <person name="Gorecki P."/>
            <person name="Heitman J."/>
            <person name="Hesse C."/>
            <person name="Hori C."/>
            <person name="Igarashi K."/>
            <person name="Jurgens J.A."/>
            <person name="Kallen N."/>
            <person name="Kersten P."/>
            <person name="Kohler A."/>
            <person name="Kuees U."/>
            <person name="Kumar T.K.A."/>
            <person name="Kuo A."/>
            <person name="LaButti K."/>
            <person name="Larrondo L.F."/>
            <person name="Lindquist E."/>
            <person name="Ling A."/>
            <person name="Lombard V."/>
            <person name="Lucas S."/>
            <person name="Lundell T."/>
            <person name="Martin R."/>
            <person name="McLaughlin D.J."/>
            <person name="Morgenstern I."/>
            <person name="Morin E."/>
            <person name="Murat C."/>
            <person name="Nagy L.G."/>
            <person name="Nolan M."/>
            <person name="Ohm R.A."/>
            <person name="Patyshakuliyeva A."/>
            <person name="Rokas A."/>
            <person name="Ruiz-Duenas F.J."/>
            <person name="Sabat G."/>
            <person name="Salamov A."/>
            <person name="Samejima M."/>
            <person name="Schmutz J."/>
            <person name="Slot J.C."/>
            <person name="St John F."/>
            <person name="Stenlid J."/>
            <person name="Sun H."/>
            <person name="Sun S."/>
            <person name="Syed K."/>
            <person name="Tsang A."/>
            <person name="Wiebenga A."/>
            <person name="Young D."/>
            <person name="Pisabarro A."/>
            <person name="Eastwood D.C."/>
            <person name="Martin F."/>
            <person name="Cullen D."/>
            <person name="Grigoriev I.V."/>
            <person name="Hibbett D.S."/>
        </authorList>
    </citation>
    <scope>NUCLEOTIDE SEQUENCE [LARGE SCALE GENOMIC DNA]</scope>
    <source>
        <strain evidence="2 3">MD-104</strain>
    </source>
</reference>
<dbReference type="OMA" id="KTHMERT"/>
<dbReference type="PROSITE" id="PS51412">
    <property type="entry name" value="MACPF_2"/>
    <property type="match status" value="1"/>
</dbReference>
<organism evidence="2 3">
    <name type="scientific">Wolfiporia cocos (strain MD-104)</name>
    <name type="common">Brown rot fungus</name>
    <dbReference type="NCBI Taxonomy" id="742152"/>
    <lineage>
        <taxon>Eukaryota</taxon>
        <taxon>Fungi</taxon>
        <taxon>Dikarya</taxon>
        <taxon>Basidiomycota</taxon>
        <taxon>Agaricomycotina</taxon>
        <taxon>Agaricomycetes</taxon>
        <taxon>Polyporales</taxon>
        <taxon>Phaeolaceae</taxon>
        <taxon>Wolfiporia</taxon>
    </lineage>
</organism>
<dbReference type="EMBL" id="KB468053">
    <property type="protein sequence ID" value="PCH39979.1"/>
    <property type="molecule type" value="Genomic_DNA"/>
</dbReference>
<gene>
    <name evidence="2" type="ORF">WOLCODRAFT_162003</name>
</gene>
<dbReference type="Pfam" id="PF01823">
    <property type="entry name" value="MACPF"/>
    <property type="match status" value="1"/>
</dbReference>
<protein>
    <recommendedName>
        <fullName evidence="1">MACPF domain-containing protein</fullName>
    </recommendedName>
</protein>
<evidence type="ECO:0000313" key="3">
    <source>
        <dbReference type="Proteomes" id="UP000218811"/>
    </source>
</evidence>
<name>A0A2H3JME7_WOLCO</name>